<protein>
    <submittedName>
        <fullName evidence="4">P-loop containing nucleoside triphosphate hydrolase protein</fullName>
    </submittedName>
</protein>
<feature type="domain" description="AIG1-type G" evidence="3">
    <location>
        <begin position="8"/>
        <end position="154"/>
    </location>
</feature>
<keyword evidence="2" id="KW-0472">Membrane</keyword>
<proteinExistence type="predicted"/>
<dbReference type="Gene3D" id="3.40.50.300">
    <property type="entry name" value="P-loop containing nucleotide triphosphate hydrolases"/>
    <property type="match status" value="1"/>
</dbReference>
<comment type="caution">
    <text evidence="4">The sequence shown here is derived from an EMBL/GenBank/DDBJ whole genome shotgun (WGS) entry which is preliminary data.</text>
</comment>
<feature type="transmembrane region" description="Helical" evidence="2">
    <location>
        <begin position="300"/>
        <end position="323"/>
    </location>
</feature>
<dbReference type="GO" id="GO:0016787">
    <property type="term" value="F:hydrolase activity"/>
    <property type="evidence" value="ECO:0007669"/>
    <property type="project" value="UniProtKB-KW"/>
</dbReference>
<dbReference type="SUPFAM" id="SSF52540">
    <property type="entry name" value="P-loop containing nucleoside triphosphate hydrolases"/>
    <property type="match status" value="1"/>
</dbReference>
<evidence type="ECO:0000313" key="4">
    <source>
        <dbReference type="EMBL" id="KAK0624000.1"/>
    </source>
</evidence>
<dbReference type="Proteomes" id="UP001175000">
    <property type="component" value="Unassembled WGS sequence"/>
</dbReference>
<evidence type="ECO:0000259" key="3">
    <source>
        <dbReference type="Pfam" id="PF04548"/>
    </source>
</evidence>
<keyword evidence="5" id="KW-1185">Reference proteome</keyword>
<keyword evidence="4" id="KW-0378">Hydrolase</keyword>
<evidence type="ECO:0000256" key="1">
    <source>
        <dbReference type="ARBA" id="ARBA00022741"/>
    </source>
</evidence>
<accession>A0AA39WZC4</accession>
<dbReference type="EMBL" id="JAULSU010000003">
    <property type="protein sequence ID" value="KAK0624000.1"/>
    <property type="molecule type" value="Genomic_DNA"/>
</dbReference>
<reference evidence="4" key="1">
    <citation type="submission" date="2023-06" db="EMBL/GenBank/DDBJ databases">
        <title>Genome-scale phylogeny and comparative genomics of the fungal order Sordariales.</title>
        <authorList>
            <consortium name="Lawrence Berkeley National Laboratory"/>
            <person name="Hensen N."/>
            <person name="Bonometti L."/>
            <person name="Westerberg I."/>
            <person name="Brannstrom I.O."/>
            <person name="Guillou S."/>
            <person name="Cros-Aarteil S."/>
            <person name="Calhoun S."/>
            <person name="Haridas S."/>
            <person name="Kuo A."/>
            <person name="Mondo S."/>
            <person name="Pangilinan J."/>
            <person name="Riley R."/>
            <person name="Labutti K."/>
            <person name="Andreopoulos B."/>
            <person name="Lipzen A."/>
            <person name="Chen C."/>
            <person name="Yanf M."/>
            <person name="Daum C."/>
            <person name="Ng V."/>
            <person name="Clum A."/>
            <person name="Steindorff A."/>
            <person name="Ohm R."/>
            <person name="Martin F."/>
            <person name="Silar P."/>
            <person name="Natvig D."/>
            <person name="Lalanne C."/>
            <person name="Gautier V."/>
            <person name="Ament-Velasquez S.L."/>
            <person name="Kruys A."/>
            <person name="Hutchinson M.I."/>
            <person name="Powell A.J."/>
            <person name="Barry K."/>
            <person name="Miller A.N."/>
            <person name="Grigoriev I.V."/>
            <person name="Debuchy R."/>
            <person name="Gladieux P."/>
            <person name="Thoren M.H."/>
            <person name="Johannesson H."/>
        </authorList>
    </citation>
    <scope>NUCLEOTIDE SEQUENCE</scope>
    <source>
        <strain evidence="4">CBS 606.72</strain>
    </source>
</reference>
<dbReference type="Pfam" id="PF04548">
    <property type="entry name" value="AIG1"/>
    <property type="match status" value="1"/>
</dbReference>
<keyword evidence="1" id="KW-0547">Nucleotide-binding</keyword>
<dbReference type="InterPro" id="IPR006703">
    <property type="entry name" value="G_AIG1"/>
</dbReference>
<keyword evidence="2" id="KW-1133">Transmembrane helix</keyword>
<keyword evidence="2" id="KW-0812">Transmembrane</keyword>
<organism evidence="4 5">
    <name type="scientific">Immersiella caudata</name>
    <dbReference type="NCBI Taxonomy" id="314043"/>
    <lineage>
        <taxon>Eukaryota</taxon>
        <taxon>Fungi</taxon>
        <taxon>Dikarya</taxon>
        <taxon>Ascomycota</taxon>
        <taxon>Pezizomycotina</taxon>
        <taxon>Sordariomycetes</taxon>
        <taxon>Sordariomycetidae</taxon>
        <taxon>Sordariales</taxon>
        <taxon>Lasiosphaeriaceae</taxon>
        <taxon>Immersiella</taxon>
    </lineage>
</organism>
<name>A0AA39WZC4_9PEZI</name>
<evidence type="ECO:0000256" key="2">
    <source>
        <dbReference type="SAM" id="Phobius"/>
    </source>
</evidence>
<sequence>MAETDGMVLVMGVTGSGKSTFINTLKPDSVPVGYGLESSPSPPQAVQLFLDDDERFSVTIVDTPGFDDTYRSDAEVLEEITEFLALQYALKIPLKGIIYLHQIQENKMKGSARQYLEVFRSLCGDHALGNVMLVTTRWDRVEQQELGDALRREQELIDKWWGPMQKMGSQVTQFHSSRGEAEAMILELVRERPSVVLDIQRELVDGNKNLAETKAGRQLGQQIQARIADHEQSLVRIDENIAEAHRRGDAGATTRLQERKDVVKSDIGDLQRKKRLNGDKKVGVKMKEKVETLRSKRREALATGVTVFAAVLSLTLTIVKFVALSG</sequence>
<dbReference type="GO" id="GO:0005525">
    <property type="term" value="F:GTP binding"/>
    <property type="evidence" value="ECO:0007669"/>
    <property type="project" value="InterPro"/>
</dbReference>
<evidence type="ECO:0000313" key="5">
    <source>
        <dbReference type="Proteomes" id="UP001175000"/>
    </source>
</evidence>
<dbReference type="InterPro" id="IPR027417">
    <property type="entry name" value="P-loop_NTPase"/>
</dbReference>
<gene>
    <name evidence="4" type="ORF">B0T14DRAFT_454155</name>
</gene>
<dbReference type="AlphaFoldDB" id="A0AA39WZC4"/>